<dbReference type="SUPFAM" id="SSF53474">
    <property type="entry name" value="alpha/beta-Hydrolases"/>
    <property type="match status" value="1"/>
</dbReference>
<dbReference type="InterPro" id="IPR050300">
    <property type="entry name" value="GDXG_lipolytic_enzyme"/>
</dbReference>
<organism evidence="4 5">
    <name type="scientific">Microbotryum silenes-dioicae</name>
    <dbReference type="NCBI Taxonomy" id="796604"/>
    <lineage>
        <taxon>Eukaryota</taxon>
        <taxon>Fungi</taxon>
        <taxon>Dikarya</taxon>
        <taxon>Basidiomycota</taxon>
        <taxon>Pucciniomycotina</taxon>
        <taxon>Microbotryomycetes</taxon>
        <taxon>Microbotryales</taxon>
        <taxon>Microbotryaceae</taxon>
        <taxon>Microbotryum</taxon>
    </lineage>
</organism>
<gene>
    <name evidence="4" type="primary">BQ5605_C043g12098</name>
    <name evidence="4" type="ORF">BQ5605_C043G12098</name>
</gene>
<sequence length="466" mass="50907">MASAAAVGTRAPYTRARSWLATPLLVVLIPTLVAAILALPFLAVFSFVPILGFIALPSVLSIAVFSLYALPWILYLIFAQDDPPPSVPLPYLPYSPYKCLKITSASFQFLRDLIGSGYIALWFDLQIKRFAVLSGKDGSVYVQRNIPYAEGFTANKLDIYRPEGYDPVTSNVEAPVIVLVGGANWTLWNKTLGAQIALRLRRLGYCVVVPDLRQSPAKTPEMVTDLRLALEWVGDFIKGFGGDSDALYILGYGSGAHLASLTVVQDAVVRSRDKYTALHRTPASPGKLSTPDGSSPIQISAGIRRCSIWGEHARLPPIAGMILVAGVFDVIKQLRFEAKQGVEDISALRRVCGPSTSTSLLSCPSHLIYGAKEIVDPARLPPRFLIIAGGKDTAVHYTQSILLRSLLEGVGVPEVHLKLYRDLTHVGSLCSEYLVPRVRKITRLMHQTRYSPLFLSEIEGLISSGY</sequence>
<keyword evidence="2" id="KW-1133">Transmembrane helix</keyword>
<dbReference type="InterPro" id="IPR049492">
    <property type="entry name" value="BD-FAE-like_dom"/>
</dbReference>
<reference evidence="4 5" key="1">
    <citation type="submission" date="2016-11" db="EMBL/GenBank/DDBJ databases">
        <authorList>
            <person name="Jaros S."/>
            <person name="Januszkiewicz K."/>
            <person name="Wedrychowicz H."/>
        </authorList>
    </citation>
    <scope>NUCLEOTIDE SEQUENCE [LARGE SCALE GENOMIC DNA]</scope>
</reference>
<protein>
    <submittedName>
        <fullName evidence="4">BQ5605_C043g12098 protein</fullName>
    </submittedName>
</protein>
<dbReference type="Gene3D" id="3.40.50.1820">
    <property type="entry name" value="alpha/beta hydrolase"/>
    <property type="match status" value="1"/>
</dbReference>
<feature type="transmembrane region" description="Helical" evidence="2">
    <location>
        <begin position="50"/>
        <end position="78"/>
    </location>
</feature>
<feature type="domain" description="BD-FAE-like" evidence="3">
    <location>
        <begin position="157"/>
        <end position="267"/>
    </location>
</feature>
<dbReference type="PANTHER" id="PTHR48081:SF33">
    <property type="entry name" value="KYNURENINE FORMAMIDASE"/>
    <property type="match status" value="1"/>
</dbReference>
<evidence type="ECO:0000256" key="2">
    <source>
        <dbReference type="SAM" id="Phobius"/>
    </source>
</evidence>
<evidence type="ECO:0000313" key="5">
    <source>
        <dbReference type="Proteomes" id="UP000249464"/>
    </source>
</evidence>
<dbReference type="Pfam" id="PF20434">
    <property type="entry name" value="BD-FAE"/>
    <property type="match status" value="1"/>
</dbReference>
<keyword evidence="1" id="KW-0378">Hydrolase</keyword>
<dbReference type="AlphaFoldDB" id="A0A2X0PQ39"/>
<keyword evidence="2" id="KW-0472">Membrane</keyword>
<feature type="transmembrane region" description="Helical" evidence="2">
    <location>
        <begin position="20"/>
        <end position="43"/>
    </location>
</feature>
<dbReference type="PANTHER" id="PTHR48081">
    <property type="entry name" value="AB HYDROLASE SUPERFAMILY PROTEIN C4A8.06C"/>
    <property type="match status" value="1"/>
</dbReference>
<dbReference type="STRING" id="796604.A0A2X0PQ39"/>
<accession>A0A2X0PQ39</accession>
<dbReference type="GO" id="GO:0004061">
    <property type="term" value="F:arylformamidase activity"/>
    <property type="evidence" value="ECO:0007669"/>
    <property type="project" value="TreeGrafter"/>
</dbReference>
<dbReference type="Proteomes" id="UP000249464">
    <property type="component" value="Unassembled WGS sequence"/>
</dbReference>
<name>A0A2X0PQ39_9BASI</name>
<dbReference type="EMBL" id="FQNC01000117">
    <property type="protein sequence ID" value="SGZ32158.1"/>
    <property type="molecule type" value="Genomic_DNA"/>
</dbReference>
<evidence type="ECO:0000313" key="4">
    <source>
        <dbReference type="EMBL" id="SGZ32158.1"/>
    </source>
</evidence>
<keyword evidence="2" id="KW-0812">Transmembrane</keyword>
<evidence type="ECO:0000256" key="1">
    <source>
        <dbReference type="ARBA" id="ARBA00022801"/>
    </source>
</evidence>
<evidence type="ECO:0000259" key="3">
    <source>
        <dbReference type="Pfam" id="PF20434"/>
    </source>
</evidence>
<keyword evidence="5" id="KW-1185">Reference proteome</keyword>
<proteinExistence type="predicted"/>
<dbReference type="InterPro" id="IPR029058">
    <property type="entry name" value="AB_hydrolase_fold"/>
</dbReference>